<keyword evidence="3" id="KW-1185">Reference proteome</keyword>
<feature type="transmembrane region" description="Helical" evidence="1">
    <location>
        <begin position="38"/>
        <end position="62"/>
    </location>
</feature>
<evidence type="ECO:0000313" key="2">
    <source>
        <dbReference type="EMBL" id="QQQ18574.1"/>
    </source>
</evidence>
<organism evidence="2 3">
    <name type="scientific">Brevundimonas vitisensis</name>
    <dbReference type="NCBI Taxonomy" id="2800818"/>
    <lineage>
        <taxon>Bacteria</taxon>
        <taxon>Pseudomonadati</taxon>
        <taxon>Pseudomonadota</taxon>
        <taxon>Alphaproteobacteria</taxon>
        <taxon>Caulobacterales</taxon>
        <taxon>Caulobacteraceae</taxon>
        <taxon>Brevundimonas</taxon>
    </lineage>
</organism>
<keyword evidence="1" id="KW-0812">Transmembrane</keyword>
<evidence type="ECO:0000313" key="3">
    <source>
        <dbReference type="Proteomes" id="UP000595448"/>
    </source>
</evidence>
<sequence length="102" mass="10806">MKAWSWMLGGLVVWAAHFLGLYALSSTADVIATADDALWRMAGLGFSMACIMLSTAILLVAVRRLRQPKSDIALFADHVAAAGAGVGIIAMVWQALPTVIGY</sequence>
<proteinExistence type="predicted"/>
<accession>A0ABX7BLW0</accession>
<reference evidence="2 3" key="1">
    <citation type="submission" date="2021-01" db="EMBL/GenBank/DDBJ databases">
        <title>Brevundimonas vitis sp. nov., an bacterium isolated from grape (Vitis vinifera).</title>
        <authorList>
            <person name="Jiang L."/>
            <person name="Lee J."/>
        </authorList>
    </citation>
    <scope>NUCLEOTIDE SEQUENCE [LARGE SCALE GENOMIC DNA]</scope>
    <source>
        <strain evidence="2 3">GRTSA-9</strain>
    </source>
</reference>
<dbReference type="EMBL" id="CP067977">
    <property type="protein sequence ID" value="QQQ18574.1"/>
    <property type="molecule type" value="Genomic_DNA"/>
</dbReference>
<keyword evidence="1" id="KW-1133">Transmembrane helix</keyword>
<dbReference type="RefSeq" id="WP_201102944.1">
    <property type="nucleotide sequence ID" value="NZ_CP067977.1"/>
</dbReference>
<dbReference type="Proteomes" id="UP000595448">
    <property type="component" value="Chromosome"/>
</dbReference>
<name>A0ABX7BLW0_9CAUL</name>
<feature type="transmembrane region" description="Helical" evidence="1">
    <location>
        <begin position="74"/>
        <end position="96"/>
    </location>
</feature>
<gene>
    <name evidence="2" type="ORF">JIP62_15030</name>
</gene>
<keyword evidence="1" id="KW-0472">Membrane</keyword>
<protein>
    <submittedName>
        <fullName evidence="2">Uncharacterized protein</fullName>
    </submittedName>
</protein>
<evidence type="ECO:0000256" key="1">
    <source>
        <dbReference type="SAM" id="Phobius"/>
    </source>
</evidence>